<comment type="caution">
    <text evidence="2">The sequence shown here is derived from an EMBL/GenBank/DDBJ whole genome shotgun (WGS) entry which is preliminary data.</text>
</comment>
<keyword evidence="3" id="KW-1185">Reference proteome</keyword>
<feature type="region of interest" description="Disordered" evidence="1">
    <location>
        <begin position="48"/>
        <end position="98"/>
    </location>
</feature>
<dbReference type="Proteomes" id="UP000530424">
    <property type="component" value="Unassembled WGS sequence"/>
</dbReference>
<evidence type="ECO:0000313" key="3">
    <source>
        <dbReference type="Proteomes" id="UP000530424"/>
    </source>
</evidence>
<evidence type="ECO:0000256" key="1">
    <source>
        <dbReference type="SAM" id="MobiDB-lite"/>
    </source>
</evidence>
<proteinExistence type="predicted"/>
<dbReference type="InterPro" id="IPR046828">
    <property type="entry name" value="RepSA"/>
</dbReference>
<name>A0A853BYU4_9ACTN</name>
<protein>
    <recommendedName>
        <fullName evidence="4">Replication initiation protein</fullName>
    </recommendedName>
</protein>
<organism evidence="2 3">
    <name type="scientific">Nocardioides thalensis</name>
    <dbReference type="NCBI Taxonomy" id="1914755"/>
    <lineage>
        <taxon>Bacteria</taxon>
        <taxon>Bacillati</taxon>
        <taxon>Actinomycetota</taxon>
        <taxon>Actinomycetes</taxon>
        <taxon>Propionibacteriales</taxon>
        <taxon>Nocardioidaceae</taxon>
        <taxon>Nocardioides</taxon>
    </lineage>
</organism>
<dbReference type="AlphaFoldDB" id="A0A853BYU4"/>
<evidence type="ECO:0000313" key="2">
    <source>
        <dbReference type="EMBL" id="NYI99577.1"/>
    </source>
</evidence>
<dbReference type="Pfam" id="PF20199">
    <property type="entry name" value="RepSA"/>
    <property type="match status" value="1"/>
</dbReference>
<reference evidence="2 3" key="1">
    <citation type="submission" date="2020-07" db="EMBL/GenBank/DDBJ databases">
        <title>Sequencing the genomes of 1000 actinobacteria strains.</title>
        <authorList>
            <person name="Klenk H.-P."/>
        </authorList>
    </citation>
    <scope>NUCLEOTIDE SEQUENCE [LARGE SCALE GENOMIC DNA]</scope>
    <source>
        <strain evidence="2 3">DSM 103833</strain>
    </source>
</reference>
<dbReference type="EMBL" id="JACCFP010000001">
    <property type="protein sequence ID" value="NYI99577.1"/>
    <property type="molecule type" value="Genomic_DNA"/>
</dbReference>
<feature type="region of interest" description="Disordered" evidence="1">
    <location>
        <begin position="466"/>
        <end position="513"/>
    </location>
</feature>
<feature type="compositionally biased region" description="Basic and acidic residues" evidence="1">
    <location>
        <begin position="76"/>
        <end position="95"/>
    </location>
</feature>
<accession>A0A853BYU4</accession>
<gene>
    <name evidence="2" type="ORF">HNR19_000276</name>
</gene>
<evidence type="ECO:0008006" key="4">
    <source>
        <dbReference type="Google" id="ProtNLM"/>
    </source>
</evidence>
<feature type="compositionally biased region" description="Acidic residues" evidence="1">
    <location>
        <begin position="62"/>
        <end position="75"/>
    </location>
</feature>
<sequence length="513" mass="58266">MRELVDTVTGTTQTVVLPCGSTRATVCKSCADKARRLRMQQCREGWHRDRDDDLEPGSTQHDEDEDNEDEDDDAEGSDRRVRSTRRRQDAPDLPRVEMAATTIGRILTSPNGRSYRPSMFLTLTLPSYGKVHDDGTPVDPSTYDYRRAALDAMHFSKLVDRFWQNLRRCAGYKVQYFSAVEAQRRLAPHLHAAVRGVIKRSVVLQVIRATYHQAWWPPFDTPIYLGHAVPLWDHRHQAYVCPWTGAPLRTWESALDDLDAQLEADPSTTPAHVVRFGKQADYKWLIADSTRTQRAVGYLTKYLTKSVADTYGDPDLLTVRQRAHLDRLNHETRWLPCGPECGNWLRYGIQPKNATEGLEPGTCRRAAHDPENLGYGGRRVLVSRQWTGKTLTEHRADRAEVVRQVLLEAGVELPDRDRMSATATGPDGQIRYEWRPVSFKDVDIRLWKHAILASVRERIRWRTQYEAAKRAGPPETPNPPTDPRGLPTTSTPVVSGMAVKGGRRPSRSDAKRP</sequence>